<dbReference type="InterPro" id="IPR011043">
    <property type="entry name" value="Gal_Oxase/kelch_b-propeller"/>
</dbReference>
<evidence type="ECO:0000313" key="5">
    <source>
        <dbReference type="EMBL" id="SCE99351.1"/>
    </source>
</evidence>
<evidence type="ECO:0000259" key="4">
    <source>
        <dbReference type="Pfam" id="PF24981"/>
    </source>
</evidence>
<evidence type="ECO:0000313" key="6">
    <source>
        <dbReference type="Proteomes" id="UP000198242"/>
    </source>
</evidence>
<dbReference type="AlphaFoldDB" id="A0A1C4WTZ3"/>
<dbReference type="Gene3D" id="2.120.10.80">
    <property type="entry name" value="Kelch-type beta propeller"/>
    <property type="match status" value="2"/>
</dbReference>
<dbReference type="SMART" id="SM00612">
    <property type="entry name" value="Kelch"/>
    <property type="match status" value="5"/>
</dbReference>
<gene>
    <name evidence="5" type="ORF">GA0074695_2730</name>
</gene>
<dbReference type="Pfam" id="PF13620">
    <property type="entry name" value="CarboxypepD_reg"/>
    <property type="match status" value="1"/>
</dbReference>
<keyword evidence="6" id="KW-1185">Reference proteome</keyword>
<dbReference type="EMBL" id="LT607411">
    <property type="protein sequence ID" value="SCE99351.1"/>
    <property type="molecule type" value="Genomic_DNA"/>
</dbReference>
<protein>
    <submittedName>
        <fullName evidence="5">Kelch motif-containing protein</fullName>
    </submittedName>
</protein>
<dbReference type="Pfam" id="PF24981">
    <property type="entry name" value="Beta-prop_ATRN-LZTR1"/>
    <property type="match status" value="1"/>
</dbReference>
<dbReference type="InterPro" id="IPR056737">
    <property type="entry name" value="Beta-prop_ATRN-MKLN-like"/>
</dbReference>
<feature type="chain" id="PRO_5008707355" evidence="3">
    <location>
        <begin position="35"/>
        <end position="569"/>
    </location>
</feature>
<evidence type="ECO:0000256" key="2">
    <source>
        <dbReference type="ARBA" id="ARBA00022737"/>
    </source>
</evidence>
<dbReference type="Proteomes" id="UP000198242">
    <property type="component" value="Chromosome I"/>
</dbReference>
<dbReference type="Gene3D" id="2.60.40.1120">
    <property type="entry name" value="Carboxypeptidase-like, regulatory domain"/>
    <property type="match status" value="1"/>
</dbReference>
<dbReference type="SUPFAM" id="SSF49464">
    <property type="entry name" value="Carboxypeptidase regulatory domain-like"/>
    <property type="match status" value="1"/>
</dbReference>
<dbReference type="InterPro" id="IPR015915">
    <property type="entry name" value="Kelch-typ_b-propeller"/>
</dbReference>
<keyword evidence="3" id="KW-0732">Signal</keyword>
<dbReference type="PANTHER" id="PTHR45632">
    <property type="entry name" value="LD33804P"/>
    <property type="match status" value="1"/>
</dbReference>
<feature type="domain" description="Attractin/MKLN-like beta-propeller" evidence="4">
    <location>
        <begin position="152"/>
        <end position="352"/>
    </location>
</feature>
<accession>A0A1C4WTZ3</accession>
<dbReference type="PANTHER" id="PTHR45632:SF3">
    <property type="entry name" value="KELCH-LIKE PROTEIN 32"/>
    <property type="match status" value="1"/>
</dbReference>
<proteinExistence type="predicted"/>
<feature type="signal peptide" evidence="3">
    <location>
        <begin position="1"/>
        <end position="34"/>
    </location>
</feature>
<organism evidence="5 6">
    <name type="scientific">Micromonospora viridifaciens</name>
    <dbReference type="NCBI Taxonomy" id="1881"/>
    <lineage>
        <taxon>Bacteria</taxon>
        <taxon>Bacillati</taxon>
        <taxon>Actinomycetota</taxon>
        <taxon>Actinomycetes</taxon>
        <taxon>Micromonosporales</taxon>
        <taxon>Micromonosporaceae</taxon>
        <taxon>Micromonospora</taxon>
    </lineage>
</organism>
<name>A0A1C4WTZ3_MICVI</name>
<keyword evidence="2" id="KW-0677">Repeat</keyword>
<sequence>MKTAQIGTVMKIPMRAGAALALVAAMSTASSAHAASPDIVVSPGELTVTHPMGEASQATFTVTNSSAAARRVTVSEATGTFTIQGAAEVQGAAAVPAKVVPAEGGWHRLADTKAAAQAEAMAEAAAAPWVDVAAYPIPIMDNLMAVHEGKVYSVAGVTKSAMTAAGYVYDPSAKAWAAIAPLAKPREKPAGAFIDGKLYVVGGWAETGGPAADVEVFDPATGAWSKAAPNPEPLAASAAAVVDGKLYVVGGCDDGYCGSTTVQSYDPKTDAWTAKAAYPQEISWQSCGTIAGKIYCAGGLSDDAGVTANLHVYDPATNSWTALAPMPTALWGSGYAAAGGQLLVSGGSTAEGLTNVGFRFDPQTSSWTPLPNSSQLLRRGGSACGFYRVGGSTGDFTGVTVAEVLPGYDACGDDVPWLSADPVQLDLQPGQTQTVTVTMDSAGVAQPGTFTAALRISSDAGDVVDPVKVTMIVEAPARWGKLSGVVTRASCAGGTPLEGATVVVTSGGVTEVLKTGPDGGYALWLDKHQSPVTVIASSDGWRADTAEVKIKKGEGATASFKLNPYPACR</sequence>
<dbReference type="InterPro" id="IPR008969">
    <property type="entry name" value="CarboxyPept-like_regulatory"/>
</dbReference>
<dbReference type="SUPFAM" id="SSF50965">
    <property type="entry name" value="Galactose oxidase, central domain"/>
    <property type="match status" value="1"/>
</dbReference>
<dbReference type="InterPro" id="IPR006652">
    <property type="entry name" value="Kelch_1"/>
</dbReference>
<reference evidence="6" key="1">
    <citation type="submission" date="2016-06" db="EMBL/GenBank/DDBJ databases">
        <authorList>
            <person name="Varghese N."/>
            <person name="Submissions Spin"/>
        </authorList>
    </citation>
    <scope>NUCLEOTIDE SEQUENCE [LARGE SCALE GENOMIC DNA]</scope>
    <source>
        <strain evidence="6">DSM 43909</strain>
    </source>
</reference>
<evidence type="ECO:0000256" key="1">
    <source>
        <dbReference type="ARBA" id="ARBA00022441"/>
    </source>
</evidence>
<evidence type="ECO:0000256" key="3">
    <source>
        <dbReference type="SAM" id="SignalP"/>
    </source>
</evidence>
<keyword evidence="1" id="KW-0880">Kelch repeat</keyword>